<dbReference type="NCBIfam" id="TIGR00657">
    <property type="entry name" value="asp_kinases"/>
    <property type="match status" value="1"/>
</dbReference>
<evidence type="ECO:0000256" key="3">
    <source>
        <dbReference type="ARBA" id="ARBA00010122"/>
    </source>
</evidence>
<reference evidence="15" key="1">
    <citation type="journal article" date="2019" name="Int. J. Syst. Evol. Microbiol.">
        <title>The Global Catalogue of Microorganisms (GCM) 10K type strain sequencing project: providing services to taxonomists for standard genome sequencing and annotation.</title>
        <authorList>
            <consortium name="The Broad Institute Genomics Platform"/>
            <consortium name="The Broad Institute Genome Sequencing Center for Infectious Disease"/>
            <person name="Wu L."/>
            <person name="Ma J."/>
        </authorList>
    </citation>
    <scope>NUCLEOTIDE SEQUENCE [LARGE SCALE GENOMIC DNA]</scope>
    <source>
        <strain evidence="15">CCM 8951</strain>
    </source>
</reference>
<evidence type="ECO:0000256" key="6">
    <source>
        <dbReference type="ARBA" id="ARBA00022777"/>
    </source>
</evidence>
<evidence type="ECO:0000256" key="11">
    <source>
        <dbReference type="RuleBase" id="RU004249"/>
    </source>
</evidence>
<keyword evidence="6 10" id="KW-0418">Kinase</keyword>
<comment type="function">
    <text evidence="1">Catalyzes the phosphorylation of the beta-carboxyl group of aspartic acid with ATP to yield 4-phospho-L-aspartate, which is involved in the branched biosynthetic pathway leading to the biosynthesis of amino acids threonine, isoleucine and methionine.</text>
</comment>
<dbReference type="PROSITE" id="PS00324">
    <property type="entry name" value="ASPARTOKINASE"/>
    <property type="match status" value="1"/>
</dbReference>
<evidence type="ECO:0000259" key="12">
    <source>
        <dbReference type="Pfam" id="PF00696"/>
    </source>
</evidence>
<evidence type="ECO:0000256" key="2">
    <source>
        <dbReference type="ARBA" id="ARBA00004766"/>
    </source>
</evidence>
<evidence type="ECO:0000256" key="5">
    <source>
        <dbReference type="ARBA" id="ARBA00022741"/>
    </source>
</evidence>
<keyword evidence="15" id="KW-1185">Reference proteome</keyword>
<feature type="domain" description="Aspartate/glutamate/uridylate kinase" evidence="12">
    <location>
        <begin position="2"/>
        <end position="277"/>
    </location>
</feature>
<comment type="similarity">
    <text evidence="3 10">Belongs to the aspartokinase family.</text>
</comment>
<dbReference type="SUPFAM" id="SSF55021">
    <property type="entry name" value="ACT-like"/>
    <property type="match status" value="2"/>
</dbReference>
<keyword evidence="7" id="KW-0067">ATP-binding</keyword>
<dbReference type="SUPFAM" id="SSF53633">
    <property type="entry name" value="Carbamate kinase-like"/>
    <property type="match status" value="1"/>
</dbReference>
<feature type="domain" description="Aspartokinase ACT" evidence="13">
    <location>
        <begin position="390"/>
        <end position="447"/>
    </location>
</feature>
<dbReference type="Gene3D" id="1.20.120.1320">
    <property type="entry name" value="Aspartokinase, catalytic domain"/>
    <property type="match status" value="1"/>
</dbReference>
<dbReference type="EMBL" id="JBHTOF010000020">
    <property type="protein sequence ID" value="MFD1464922.1"/>
    <property type="molecule type" value="Genomic_DNA"/>
</dbReference>
<dbReference type="Proteomes" id="UP001597244">
    <property type="component" value="Unassembled WGS sequence"/>
</dbReference>
<comment type="pathway">
    <text evidence="2 11">Amino-acid biosynthesis; L-lysine biosynthesis via DAP pathway; (S)-tetrahydrodipicolinate from L-aspartate: step 1/4.</text>
</comment>
<evidence type="ECO:0000256" key="7">
    <source>
        <dbReference type="ARBA" id="ARBA00022840"/>
    </source>
</evidence>
<dbReference type="RefSeq" id="WP_125576173.1">
    <property type="nucleotide sequence ID" value="NZ_JBHTOF010000020.1"/>
</dbReference>
<dbReference type="InterPro" id="IPR045865">
    <property type="entry name" value="ACT-like_dom_sf"/>
</dbReference>
<dbReference type="InterPro" id="IPR054352">
    <property type="entry name" value="ACT_Aspartokinase"/>
</dbReference>
<dbReference type="PANTHER" id="PTHR21499">
    <property type="entry name" value="ASPARTATE KINASE"/>
    <property type="match status" value="1"/>
</dbReference>
<dbReference type="CDD" id="cd04911">
    <property type="entry name" value="ACT_AKiii-YclM-BS_1"/>
    <property type="match status" value="1"/>
</dbReference>
<dbReference type="InterPro" id="IPR001341">
    <property type="entry name" value="Asp_kinase"/>
</dbReference>
<dbReference type="Gene3D" id="3.30.2130.10">
    <property type="entry name" value="VC0802-like"/>
    <property type="match status" value="1"/>
</dbReference>
<comment type="caution">
    <text evidence="14">The sequence shown here is derived from an EMBL/GenBank/DDBJ whole genome shotgun (WGS) entry which is preliminary data.</text>
</comment>
<comment type="pathway">
    <text evidence="11">Amino-acid biosynthesis; L-threonine biosynthesis; L-threonine from L-aspartate: step 1/5.</text>
</comment>
<dbReference type="InterPro" id="IPR042199">
    <property type="entry name" value="AsparK_Bifunc_asparK/hSer_DH"/>
</dbReference>
<protein>
    <recommendedName>
        <fullName evidence="10">Aspartokinase</fullName>
        <ecNumber evidence="10">2.7.2.4</ecNumber>
    </recommendedName>
</protein>
<keyword evidence="5" id="KW-0547">Nucleotide-binding</keyword>
<dbReference type="NCBIfam" id="NF006540">
    <property type="entry name" value="PRK09034.1"/>
    <property type="match status" value="1"/>
</dbReference>
<evidence type="ECO:0000256" key="9">
    <source>
        <dbReference type="ARBA" id="ARBA00047872"/>
    </source>
</evidence>
<dbReference type="InterPro" id="IPR001048">
    <property type="entry name" value="Asp/Glu/Uridylate_kinase"/>
</dbReference>
<comment type="pathway">
    <text evidence="11">Amino-acid biosynthesis; L-methionine biosynthesis via de novo pathway; L-homoserine from L-aspartate: step 1/3.</text>
</comment>
<dbReference type="Gene3D" id="3.40.1160.10">
    <property type="entry name" value="Acetylglutamate kinase-like"/>
    <property type="match status" value="1"/>
</dbReference>
<sequence>MKVIKFGGTSLATGSKVKQALDIITADPQRRVVVVSAPGKRNATDIKVTDLLQKLADTVVDGLNTEKITTEIIGRYLEIAEYFGLDHTIIGYLHKHLQLIIHRNYINSEYLYAAFMAQGEFMNAQLIAKIMQHQGINAQFVSPRDLGMVVEGKPQATTILEESYDHIADFQLDPKEIIVVPGFFAYDQKGNITTFARGGSDITGSILARGFNVDLYENFTDVSSVYAVDPHIVAHPRAIRTLTYREMRELAYSGFSVFNHEAILPVINAGIRVNIKNTNDPAARGTFIAPTKDVNHHHHITGIAVNKNYIGLYLHRYLMNTEVGFTFRLLKILRKYSVSYEYLPSGIDDLTIVINKDQLTGHKKDSILTDIKAEVHPDQLEWFDDFAVMMVVGEGLYAQHDLLAKIMTCLADINIVPMMINEGASRISLMIGVHVAQADPAVRAIYELSTNHQDTNSTDL</sequence>
<evidence type="ECO:0000313" key="15">
    <source>
        <dbReference type="Proteomes" id="UP001597244"/>
    </source>
</evidence>
<dbReference type="Pfam" id="PF00696">
    <property type="entry name" value="AA_kinase"/>
    <property type="match status" value="1"/>
</dbReference>
<evidence type="ECO:0000256" key="4">
    <source>
        <dbReference type="ARBA" id="ARBA00022679"/>
    </source>
</evidence>
<dbReference type="PANTHER" id="PTHR21499:SF67">
    <property type="entry name" value="ASPARTOKINASE 3"/>
    <property type="match status" value="1"/>
</dbReference>
<evidence type="ECO:0000256" key="8">
    <source>
        <dbReference type="ARBA" id="ARBA00022915"/>
    </source>
</evidence>
<gene>
    <name evidence="14" type="ORF">ACFQ4L_02295</name>
</gene>
<proteinExistence type="inferred from homology"/>
<dbReference type="GO" id="GO:0004072">
    <property type="term" value="F:aspartate kinase activity"/>
    <property type="evidence" value="ECO:0007669"/>
    <property type="project" value="UniProtKB-EC"/>
</dbReference>
<dbReference type="InterPro" id="IPR036393">
    <property type="entry name" value="AceGlu_kinase-like_sf"/>
</dbReference>
<accession>A0ABW4DLQ8</accession>
<evidence type="ECO:0000313" key="14">
    <source>
        <dbReference type="EMBL" id="MFD1464922.1"/>
    </source>
</evidence>
<dbReference type="InterPro" id="IPR018042">
    <property type="entry name" value="Aspartate_kinase_CS"/>
</dbReference>
<keyword evidence="4 10" id="KW-0808">Transferase</keyword>
<keyword evidence="11" id="KW-0028">Amino-acid biosynthesis</keyword>
<name>A0ABW4DLQ8_9LACO</name>
<evidence type="ECO:0000259" key="13">
    <source>
        <dbReference type="Pfam" id="PF22468"/>
    </source>
</evidence>
<evidence type="ECO:0000256" key="1">
    <source>
        <dbReference type="ARBA" id="ARBA00003121"/>
    </source>
</evidence>
<dbReference type="EC" id="2.7.2.4" evidence="10"/>
<organism evidence="14 15">
    <name type="scientific">Lapidilactobacillus mulanensis</name>
    <dbReference type="NCBI Taxonomy" id="2485999"/>
    <lineage>
        <taxon>Bacteria</taxon>
        <taxon>Bacillati</taxon>
        <taxon>Bacillota</taxon>
        <taxon>Bacilli</taxon>
        <taxon>Lactobacillales</taxon>
        <taxon>Lactobacillaceae</taxon>
        <taxon>Lapidilactobacillus</taxon>
    </lineage>
</organism>
<dbReference type="Pfam" id="PF22468">
    <property type="entry name" value="ACT_9"/>
    <property type="match status" value="1"/>
</dbReference>
<keyword evidence="8" id="KW-0220">Diaminopimelate biosynthesis</keyword>
<evidence type="ECO:0000256" key="10">
    <source>
        <dbReference type="RuleBase" id="RU003448"/>
    </source>
</evidence>
<comment type="catalytic activity">
    <reaction evidence="9 10">
        <text>L-aspartate + ATP = 4-phospho-L-aspartate + ADP</text>
        <dbReference type="Rhea" id="RHEA:23776"/>
        <dbReference type="ChEBI" id="CHEBI:29991"/>
        <dbReference type="ChEBI" id="CHEBI:30616"/>
        <dbReference type="ChEBI" id="CHEBI:57535"/>
        <dbReference type="ChEBI" id="CHEBI:456216"/>
        <dbReference type="EC" id="2.7.2.4"/>
    </reaction>
</comment>